<protein>
    <submittedName>
        <fullName evidence="2">DUF4153 domain-containing protein</fullName>
    </submittedName>
</protein>
<dbReference type="KEGG" id="pact:CA264_13065"/>
<gene>
    <name evidence="2" type="ORF">CA264_13065</name>
</gene>
<evidence type="ECO:0000256" key="1">
    <source>
        <dbReference type="SAM" id="Phobius"/>
    </source>
</evidence>
<feature type="transmembrane region" description="Helical" evidence="1">
    <location>
        <begin position="21"/>
        <end position="47"/>
    </location>
</feature>
<keyword evidence="3" id="KW-1185">Reference proteome</keyword>
<feature type="transmembrane region" description="Helical" evidence="1">
    <location>
        <begin position="96"/>
        <end position="113"/>
    </location>
</feature>
<dbReference type="AlphaFoldDB" id="A0A1X9YTU1"/>
<feature type="transmembrane region" description="Helical" evidence="1">
    <location>
        <begin position="267"/>
        <end position="285"/>
    </location>
</feature>
<accession>A0A1X9YTU1</accession>
<proteinExistence type="predicted"/>
<evidence type="ECO:0000313" key="2">
    <source>
        <dbReference type="EMBL" id="ARS36289.1"/>
    </source>
</evidence>
<feature type="transmembrane region" description="Helical" evidence="1">
    <location>
        <begin position="67"/>
        <end position="84"/>
    </location>
</feature>
<dbReference type="Pfam" id="PF13687">
    <property type="entry name" value="DUF4153"/>
    <property type="match status" value="1"/>
</dbReference>
<feature type="transmembrane region" description="Helical" evidence="1">
    <location>
        <begin position="125"/>
        <end position="143"/>
    </location>
</feature>
<dbReference type="OrthoDB" id="9809196at2"/>
<dbReference type="EMBL" id="CP021235">
    <property type="protein sequence ID" value="ARS36289.1"/>
    <property type="molecule type" value="Genomic_DNA"/>
</dbReference>
<evidence type="ECO:0000313" key="3">
    <source>
        <dbReference type="Proteomes" id="UP000266292"/>
    </source>
</evidence>
<feature type="transmembrane region" description="Helical" evidence="1">
    <location>
        <begin position="194"/>
        <end position="213"/>
    </location>
</feature>
<feature type="transmembrane region" description="Helical" evidence="1">
    <location>
        <begin position="305"/>
        <end position="323"/>
    </location>
</feature>
<dbReference type="Proteomes" id="UP000266292">
    <property type="component" value="Chromosome"/>
</dbReference>
<sequence>MVLHKLQNDGMGLFKQISLQQLWRGAVTTLLAYPLVLLAAVTGTAAGVTLAELSFEQRQRSLYLEKLMLVSSLGLILFFTLELLVRKYKLALQWRLLLQLAGLLLLGLYFYFLPPELEDRHWLRYLMLALALHLAASYAMFLNRREENAFWQFNKTLFLRLLTSALYTGVLFLGLVVAVLAMEELFAVEVDGEFYAQLWLFMVGVFNTWFFLAGVPANVRELEQTHQYPKGLKVFTQFVLLPLVSLYLLILYAYFGKIIVQWAWPEGWVSVLVLCFSIAGILSLLLIHPIRNEEGNTWMRTFARWFYRALFPLIILLMLAIWRRVSEYGVTEGRYIVAALALWLLATALYFLFSRQKNIKFIPVTLSIVAVLAAFGPVNAFRVSEWSQVNRLEALLQENGVLVGGKVQQQHPPVSEEVEQEVSSIADYLARRHGFEALQPWFNGSLQDSIAAATDSLDNRWQRNFAARGKVLDLMGLAYTPGSPRAGETYFYFDSQPPGAGEAVHDIQGYAYALQFHLRNVEGGSERREYTLGGAPLLVSMDEDATTVYFRFEQETLKLDLLPVVQKLARGQQEQVKPADMTFVVQGEQVQLKVAIEELSGYRKDRYYIQSVGASVFVQLPE</sequence>
<feature type="transmembrane region" description="Helical" evidence="1">
    <location>
        <begin position="361"/>
        <end position="381"/>
    </location>
</feature>
<dbReference type="InterPro" id="IPR025291">
    <property type="entry name" value="DUF4153"/>
</dbReference>
<organism evidence="2 3">
    <name type="scientific">Pontibacter actiniarum</name>
    <dbReference type="NCBI Taxonomy" id="323450"/>
    <lineage>
        <taxon>Bacteria</taxon>
        <taxon>Pseudomonadati</taxon>
        <taxon>Bacteroidota</taxon>
        <taxon>Cytophagia</taxon>
        <taxon>Cytophagales</taxon>
        <taxon>Hymenobacteraceae</taxon>
        <taxon>Pontibacter</taxon>
    </lineage>
</organism>
<dbReference type="STRING" id="709015.GCA_000472485_02647"/>
<keyword evidence="1" id="KW-1133">Transmembrane helix</keyword>
<feature type="transmembrane region" description="Helical" evidence="1">
    <location>
        <begin position="164"/>
        <end position="182"/>
    </location>
</feature>
<reference evidence="3" key="1">
    <citation type="submission" date="2017-05" db="EMBL/GenBank/DDBJ databases">
        <authorList>
            <person name="Ray J."/>
            <person name="Price M."/>
            <person name="Deutschbauer A."/>
        </authorList>
    </citation>
    <scope>NUCLEOTIDE SEQUENCE [LARGE SCALE GENOMIC DNA]</scope>
    <source>
        <strain evidence="3">DSM 19842</strain>
    </source>
</reference>
<keyword evidence="1" id="KW-0812">Transmembrane</keyword>
<feature type="transmembrane region" description="Helical" evidence="1">
    <location>
        <begin position="234"/>
        <end position="255"/>
    </location>
</feature>
<feature type="transmembrane region" description="Helical" evidence="1">
    <location>
        <begin position="335"/>
        <end position="354"/>
    </location>
</feature>
<name>A0A1X9YTU1_9BACT</name>
<keyword evidence="1" id="KW-0472">Membrane</keyword>